<feature type="transmembrane region" description="Helical" evidence="1">
    <location>
        <begin position="174"/>
        <end position="192"/>
    </location>
</feature>
<organism evidence="2 3">
    <name type="scientific">Steinernema glaseri</name>
    <dbReference type="NCBI Taxonomy" id="37863"/>
    <lineage>
        <taxon>Eukaryota</taxon>
        <taxon>Metazoa</taxon>
        <taxon>Ecdysozoa</taxon>
        <taxon>Nematoda</taxon>
        <taxon>Chromadorea</taxon>
        <taxon>Rhabditida</taxon>
        <taxon>Tylenchina</taxon>
        <taxon>Panagrolaimomorpha</taxon>
        <taxon>Strongyloidoidea</taxon>
        <taxon>Steinernematidae</taxon>
        <taxon>Steinernema</taxon>
    </lineage>
</organism>
<keyword evidence="1" id="KW-0472">Membrane</keyword>
<keyword evidence="1" id="KW-1133">Transmembrane helix</keyword>
<evidence type="ECO:0000256" key="1">
    <source>
        <dbReference type="SAM" id="Phobius"/>
    </source>
</evidence>
<proteinExistence type="predicted"/>
<keyword evidence="2" id="KW-1185">Reference proteome</keyword>
<evidence type="ECO:0000313" key="3">
    <source>
        <dbReference type="WBParaSite" id="L893_g8734.t2"/>
    </source>
</evidence>
<keyword evidence="1" id="KW-0812">Transmembrane</keyword>
<dbReference type="Proteomes" id="UP000095287">
    <property type="component" value="Unplaced"/>
</dbReference>
<dbReference type="AlphaFoldDB" id="A0A1I8ASX8"/>
<evidence type="ECO:0000313" key="2">
    <source>
        <dbReference type="Proteomes" id="UP000095287"/>
    </source>
</evidence>
<dbReference type="WBParaSite" id="L893_g8734.t2">
    <property type="protein sequence ID" value="L893_g8734.t2"/>
    <property type="gene ID" value="L893_g8734"/>
</dbReference>
<reference evidence="3" key="1">
    <citation type="submission" date="2016-11" db="UniProtKB">
        <authorList>
            <consortium name="WormBaseParasite"/>
        </authorList>
    </citation>
    <scope>IDENTIFICATION</scope>
</reference>
<accession>A0A1I8ASX8</accession>
<name>A0A1I8ASX8_9BILA</name>
<sequence>MDALPAELVDAIIRLVNWESKKGLSSIDSSWRTVAEEYYYGEFDLYINVHVNSLIPSVDHNIYIKHLASQNSRPWNDEFVKDVDLIHDVHLSIQNNFTLNKRAEAEVAKQHFEFIEKVFALARHGRRMHLTVDVQSNGQNPPQQCELLRELLDLIPRVPVATVDHHNCASNNCGFMVCFIAMCIFIPIVWAYL</sequence>
<protein>
    <submittedName>
        <fullName evidence="3">F-box domain-containing protein</fullName>
    </submittedName>
</protein>